<evidence type="ECO:0000313" key="8">
    <source>
        <dbReference type="EMBL" id="KAK1412712.1"/>
    </source>
</evidence>
<comment type="pathway">
    <text evidence="1">Protein modification; protein ubiquitination.</text>
</comment>
<comment type="similarity">
    <text evidence="4">Belongs to the NPH3 family.</text>
</comment>
<dbReference type="InterPro" id="IPR011333">
    <property type="entry name" value="SKP1/BTB/POZ_sf"/>
</dbReference>
<feature type="domain" description="BTB" evidence="6">
    <location>
        <begin position="47"/>
        <end position="115"/>
    </location>
</feature>
<evidence type="ECO:0000313" key="9">
    <source>
        <dbReference type="Proteomes" id="UP001229421"/>
    </source>
</evidence>
<gene>
    <name evidence="8" type="ORF">QVD17_34176</name>
</gene>
<protein>
    <recommendedName>
        <fullName evidence="10">Root phototropism protein 2</fullName>
    </recommendedName>
</protein>
<proteinExistence type="inferred from homology"/>
<accession>A0AAD8NL20</accession>
<dbReference type="PANTHER" id="PTHR32370">
    <property type="entry name" value="OS12G0117600 PROTEIN"/>
    <property type="match status" value="1"/>
</dbReference>
<dbReference type="Pfam" id="PF00651">
    <property type="entry name" value="BTB"/>
    <property type="match status" value="1"/>
</dbReference>
<feature type="compositionally biased region" description="Basic and acidic residues" evidence="5">
    <location>
        <begin position="570"/>
        <end position="586"/>
    </location>
</feature>
<feature type="region of interest" description="Disordered" evidence="5">
    <location>
        <begin position="564"/>
        <end position="596"/>
    </location>
</feature>
<keyword evidence="9" id="KW-1185">Reference proteome</keyword>
<feature type="compositionally biased region" description="Basic residues" evidence="5">
    <location>
        <begin position="587"/>
        <end position="596"/>
    </location>
</feature>
<dbReference type="EMBL" id="JAUHHV010000009">
    <property type="protein sequence ID" value="KAK1412712.1"/>
    <property type="molecule type" value="Genomic_DNA"/>
</dbReference>
<dbReference type="Gene3D" id="3.30.710.10">
    <property type="entry name" value="Potassium Channel Kv1.1, Chain A"/>
    <property type="match status" value="1"/>
</dbReference>
<organism evidence="8 9">
    <name type="scientific">Tagetes erecta</name>
    <name type="common">African marigold</name>
    <dbReference type="NCBI Taxonomy" id="13708"/>
    <lineage>
        <taxon>Eukaryota</taxon>
        <taxon>Viridiplantae</taxon>
        <taxon>Streptophyta</taxon>
        <taxon>Embryophyta</taxon>
        <taxon>Tracheophyta</taxon>
        <taxon>Spermatophyta</taxon>
        <taxon>Magnoliopsida</taxon>
        <taxon>eudicotyledons</taxon>
        <taxon>Gunneridae</taxon>
        <taxon>Pentapetalae</taxon>
        <taxon>asterids</taxon>
        <taxon>campanulids</taxon>
        <taxon>Asterales</taxon>
        <taxon>Asteraceae</taxon>
        <taxon>Asteroideae</taxon>
        <taxon>Heliantheae alliance</taxon>
        <taxon>Tageteae</taxon>
        <taxon>Tagetes</taxon>
    </lineage>
</organism>
<dbReference type="SMART" id="SM00225">
    <property type="entry name" value="BTB"/>
    <property type="match status" value="1"/>
</dbReference>
<dbReference type="InterPro" id="IPR027356">
    <property type="entry name" value="NPH3_dom"/>
</dbReference>
<dbReference type="SUPFAM" id="SSF54695">
    <property type="entry name" value="POZ domain"/>
    <property type="match status" value="1"/>
</dbReference>
<sequence length="596" mass="66916">MYYTQILIYLILSSQIITLQPMAAHITRVSPAMERTGQWIFSQDIPTDIIVQVGEAKFPLHKFILVAKSNYIRRLILESKDHDMTRLDLSNIPGGAEIFEKAVKFCYGVNFEITVHNVAALRCAAEYLEMTDEYCDGNLAGRTDDFLVQVALTSLSGAVVVLKSCEELLPIAEEINIVQRCVELASAKACNEANFPSRSPPNWWTDELSIIHINFFTKIITSMKSRNAKPLTIASAIITYTERSLPDLVRDRSGNTITTNSSISVDSVTRKQQRDLLSSIVNLLPIETQRASFPINFLSCLLRAAIFLENDDVCKKQLEKRISAILEHVTVDDLLVLSYTFDGERLFDLESVRRIVSGFVEKEKSVSVFNGGDFRDVSSTAMLRVAKTVDAYLGEIATISELSISKFNGIANLVPKNARKVDDDLYRAIDIYLKAHPNLDEIEREKVCSAMDPLKLSYEARVHASQNKRLPVQIVLHALYFDQLQVRSGNNDKATPDAQSMRSQVKADVSLAKENEALRTELLQMKAYISDIQTKNQVGSTSARISNPKKPTFFSSVSKKLGKLNPFKHGSKDTTHIEDGNDIDHTKPRRRRFSIS</sequence>
<dbReference type="InterPro" id="IPR043454">
    <property type="entry name" value="NPH3/RPT2-like"/>
</dbReference>
<keyword evidence="3" id="KW-0833">Ubl conjugation pathway</keyword>
<comment type="caution">
    <text evidence="8">The sequence shown here is derived from an EMBL/GenBank/DDBJ whole genome shotgun (WGS) entry which is preliminary data.</text>
</comment>
<evidence type="ECO:0008006" key="10">
    <source>
        <dbReference type="Google" id="ProtNLM"/>
    </source>
</evidence>
<feature type="domain" description="NPH3" evidence="7">
    <location>
        <begin position="202"/>
        <end position="485"/>
    </location>
</feature>
<dbReference type="PROSITE" id="PS50097">
    <property type="entry name" value="BTB"/>
    <property type="match status" value="1"/>
</dbReference>
<dbReference type="Pfam" id="PF03000">
    <property type="entry name" value="NPH3"/>
    <property type="match status" value="1"/>
</dbReference>
<evidence type="ECO:0000259" key="6">
    <source>
        <dbReference type="PROSITE" id="PS50097"/>
    </source>
</evidence>
<evidence type="ECO:0000259" key="7">
    <source>
        <dbReference type="PROSITE" id="PS51649"/>
    </source>
</evidence>
<evidence type="ECO:0000256" key="5">
    <source>
        <dbReference type="SAM" id="MobiDB-lite"/>
    </source>
</evidence>
<reference evidence="8" key="1">
    <citation type="journal article" date="2023" name="bioRxiv">
        <title>Improved chromosome-level genome assembly for marigold (Tagetes erecta).</title>
        <authorList>
            <person name="Jiang F."/>
            <person name="Yuan L."/>
            <person name="Wang S."/>
            <person name="Wang H."/>
            <person name="Xu D."/>
            <person name="Wang A."/>
            <person name="Fan W."/>
        </authorList>
    </citation>
    <scope>NUCLEOTIDE SEQUENCE</scope>
    <source>
        <strain evidence="8">WSJ</strain>
        <tissue evidence="8">Leaf</tissue>
    </source>
</reference>
<evidence type="ECO:0000256" key="2">
    <source>
        <dbReference type="ARBA" id="ARBA00022553"/>
    </source>
</evidence>
<name>A0AAD8NL20_TARER</name>
<dbReference type="FunFam" id="3.30.710.10:FF:000168">
    <property type="entry name" value="BTB/POZ domain-containing protein At1g03010"/>
    <property type="match status" value="1"/>
</dbReference>
<dbReference type="Proteomes" id="UP001229421">
    <property type="component" value="Unassembled WGS sequence"/>
</dbReference>
<evidence type="ECO:0000256" key="3">
    <source>
        <dbReference type="ARBA" id="ARBA00022786"/>
    </source>
</evidence>
<dbReference type="InterPro" id="IPR000210">
    <property type="entry name" value="BTB/POZ_dom"/>
</dbReference>
<evidence type="ECO:0000256" key="1">
    <source>
        <dbReference type="ARBA" id="ARBA00004906"/>
    </source>
</evidence>
<dbReference type="PROSITE" id="PS51649">
    <property type="entry name" value="NPH3"/>
    <property type="match status" value="1"/>
</dbReference>
<dbReference type="AlphaFoldDB" id="A0AAD8NL20"/>
<evidence type="ECO:0000256" key="4">
    <source>
        <dbReference type="PROSITE-ProRule" id="PRU00982"/>
    </source>
</evidence>
<keyword evidence="2" id="KW-0597">Phosphoprotein</keyword>